<keyword evidence="1" id="KW-0472">Membrane</keyword>
<evidence type="ECO:0000313" key="2">
    <source>
        <dbReference type="EMBL" id="SJX22148.1"/>
    </source>
</evidence>
<feature type="transmembrane region" description="Helical" evidence="1">
    <location>
        <begin position="77"/>
        <end position="94"/>
    </location>
</feature>
<protein>
    <submittedName>
        <fullName evidence="2">Uncharacterized protein</fullName>
    </submittedName>
</protein>
<sequence length="97" mass="11349">MTLLRDQKIQPDWWTKSFAGAVLGLSLAFALAALITMWGLQSEYRSLAPQLGMWSIPWIWLPLFFVAYFIPRGWQSIVIYLFFNVVAYTLIFWLRGE</sequence>
<gene>
    <name evidence="2" type="ORF">ACNJC6_01780</name>
</gene>
<feature type="transmembrane region" description="Helical" evidence="1">
    <location>
        <begin position="52"/>
        <end position="71"/>
    </location>
</feature>
<proteinExistence type="predicted"/>
<keyword evidence="1" id="KW-0812">Transmembrane</keyword>
<dbReference type="RefSeq" id="WP_087012559.1">
    <property type="nucleotide sequence ID" value="NZ_FUUY01000005.1"/>
</dbReference>
<dbReference type="EMBL" id="FUUY01000005">
    <property type="protein sequence ID" value="SJX22148.1"/>
    <property type="molecule type" value="Genomic_DNA"/>
</dbReference>
<organism evidence="2 3">
    <name type="scientific">Acinetobacter johnsonii</name>
    <dbReference type="NCBI Taxonomy" id="40214"/>
    <lineage>
        <taxon>Bacteria</taxon>
        <taxon>Pseudomonadati</taxon>
        <taxon>Pseudomonadota</taxon>
        <taxon>Gammaproteobacteria</taxon>
        <taxon>Moraxellales</taxon>
        <taxon>Moraxellaceae</taxon>
        <taxon>Acinetobacter</taxon>
    </lineage>
</organism>
<dbReference type="AlphaFoldDB" id="A0A1R7QCZ3"/>
<keyword evidence="1" id="KW-1133">Transmembrane helix</keyword>
<accession>A0A1R7QCZ3</accession>
<reference evidence="2 3" key="1">
    <citation type="submission" date="2017-02" db="EMBL/GenBank/DDBJ databases">
        <authorList>
            <person name="Peterson S.W."/>
        </authorList>
    </citation>
    <scope>NUCLEOTIDE SEQUENCE [LARGE SCALE GENOMIC DNA]</scope>
    <source>
        <strain evidence="2">C6</strain>
    </source>
</reference>
<evidence type="ECO:0000256" key="1">
    <source>
        <dbReference type="SAM" id="Phobius"/>
    </source>
</evidence>
<name>A0A1R7QCZ3_ACIJO</name>
<feature type="transmembrane region" description="Helical" evidence="1">
    <location>
        <begin position="20"/>
        <end position="40"/>
    </location>
</feature>
<dbReference type="Proteomes" id="UP000196240">
    <property type="component" value="Unassembled WGS sequence"/>
</dbReference>
<evidence type="ECO:0000313" key="3">
    <source>
        <dbReference type="Proteomes" id="UP000196240"/>
    </source>
</evidence>